<comment type="caution">
    <text evidence="1">The sequence shown here is derived from an EMBL/GenBank/DDBJ whole genome shotgun (WGS) entry which is preliminary data.</text>
</comment>
<reference evidence="1 2" key="1">
    <citation type="submission" date="2017-09" db="EMBL/GenBank/DDBJ databases">
        <title>Large-scale bioinformatics analysis of Bacillus genomes uncovers conserved roles of natural products in bacterial physiology.</title>
        <authorList>
            <consortium name="Agbiome Team Llc"/>
            <person name="Bleich R.M."/>
            <person name="Grubbs K.J."/>
            <person name="Santa Maria K.C."/>
            <person name="Allen S.E."/>
            <person name="Farag S."/>
            <person name="Shank E.A."/>
            <person name="Bowers A."/>
        </authorList>
    </citation>
    <scope>NUCLEOTIDE SEQUENCE [LARGE SCALE GENOMIC DNA]</scope>
    <source>
        <strain evidence="1 2">AFS010695</strain>
    </source>
</reference>
<dbReference type="Proteomes" id="UP000220635">
    <property type="component" value="Unassembled WGS sequence"/>
</dbReference>
<proteinExistence type="predicted"/>
<evidence type="ECO:0000313" key="2">
    <source>
        <dbReference type="Proteomes" id="UP000220635"/>
    </source>
</evidence>
<sequence length="179" mass="20761">MGATLHGSVIQQRDSKISRTLRDIKKTNSEIGESIVSEALKLDLNIKELDRGATVRQSLRALEKYRMLMLSVDDEYLPKVTATYSLTPPCNTNEFHSSTENIIDFVNRECERDTYMKTIWKGINRMPVESRELIVMKYMERDKLYDFEVYNQMGSLEDRGSASVEAYRDVIQYILKTLT</sequence>
<dbReference type="NCBIfam" id="TIGR01637">
    <property type="entry name" value="phage_arpU"/>
    <property type="match status" value="1"/>
</dbReference>
<evidence type="ECO:0000313" key="1">
    <source>
        <dbReference type="EMBL" id="PEV96003.1"/>
    </source>
</evidence>
<dbReference type="InterPro" id="IPR006524">
    <property type="entry name" value="ArpU-like"/>
</dbReference>
<dbReference type="OrthoDB" id="1797434at2"/>
<protein>
    <submittedName>
        <fullName evidence="1">ArpU family transcriptional regulator</fullName>
    </submittedName>
</protein>
<dbReference type="AlphaFoldDB" id="A0A2A8PPE0"/>
<name>A0A2A8PPE0_BACCE</name>
<accession>A0A2A8PPE0</accession>
<dbReference type="EMBL" id="NTWE01000063">
    <property type="protein sequence ID" value="PEV96003.1"/>
    <property type="molecule type" value="Genomic_DNA"/>
</dbReference>
<organism evidence="1 2">
    <name type="scientific">Bacillus cereus</name>
    <dbReference type="NCBI Taxonomy" id="1396"/>
    <lineage>
        <taxon>Bacteria</taxon>
        <taxon>Bacillati</taxon>
        <taxon>Bacillota</taxon>
        <taxon>Bacilli</taxon>
        <taxon>Bacillales</taxon>
        <taxon>Bacillaceae</taxon>
        <taxon>Bacillus</taxon>
        <taxon>Bacillus cereus group</taxon>
    </lineage>
</organism>
<gene>
    <name evidence="1" type="ORF">CN425_25615</name>
</gene>